<dbReference type="InterPro" id="IPR007489">
    <property type="entry name" value="RocS-like_C"/>
</dbReference>
<dbReference type="Pfam" id="PF04394">
    <property type="entry name" value="DUF536"/>
    <property type="match status" value="1"/>
</dbReference>
<keyword evidence="1" id="KW-0175">Coiled coil</keyword>
<feature type="domain" description="Regulator of chromosome segregation-like C-terminal" evidence="2">
    <location>
        <begin position="1"/>
        <end position="38"/>
    </location>
</feature>
<evidence type="ECO:0000313" key="4">
    <source>
        <dbReference type="Proteomes" id="UP000483094"/>
    </source>
</evidence>
<evidence type="ECO:0000256" key="1">
    <source>
        <dbReference type="SAM" id="Coils"/>
    </source>
</evidence>
<proteinExistence type="predicted"/>
<name>A0A6G2DBV3_STREE</name>
<reference evidence="3 4" key="1">
    <citation type="submission" date="2019-11" db="EMBL/GenBank/DDBJ databases">
        <title>Growth characteristics of pneumococcus vary with the chemical composition of the capsule and with environmental conditions.</title>
        <authorList>
            <person name="Tothpal A."/>
            <person name="Desobry K."/>
            <person name="Joshi S."/>
            <person name="Wyllie A.L."/>
            <person name="Weinberger D.M."/>
        </authorList>
    </citation>
    <scope>NUCLEOTIDE SEQUENCE [LARGE SCALE GENOMIC DNA]</scope>
    <source>
        <strain evidence="4">pnumococcus19F</strain>
    </source>
</reference>
<protein>
    <submittedName>
        <fullName evidence="3">DUF536 domain-containing protein</fullName>
    </submittedName>
</protein>
<accession>A0A6G2DBV3</accession>
<organism evidence="3 4">
    <name type="scientific">Streptococcus pneumoniae</name>
    <dbReference type="NCBI Taxonomy" id="1313"/>
    <lineage>
        <taxon>Bacteria</taxon>
        <taxon>Bacillati</taxon>
        <taxon>Bacillota</taxon>
        <taxon>Bacilli</taxon>
        <taxon>Lactobacillales</taxon>
        <taxon>Streptococcaceae</taxon>
        <taxon>Streptococcus</taxon>
    </lineage>
</organism>
<comment type="caution">
    <text evidence="3">The sequence shown here is derived from an EMBL/GenBank/DDBJ whole genome shotgun (WGS) entry which is preliminary data.</text>
</comment>
<dbReference type="EMBL" id="WNHQ01000621">
    <property type="protein sequence ID" value="MTV73792.1"/>
    <property type="molecule type" value="Genomic_DNA"/>
</dbReference>
<feature type="non-terminal residue" evidence="3">
    <location>
        <position position="1"/>
    </location>
</feature>
<gene>
    <name evidence="3" type="ORF">GM540_07335</name>
</gene>
<dbReference type="Proteomes" id="UP000483094">
    <property type="component" value="Unassembled WGS sequence"/>
</dbReference>
<evidence type="ECO:0000259" key="2">
    <source>
        <dbReference type="Pfam" id="PF04394"/>
    </source>
</evidence>
<evidence type="ECO:0000313" key="3">
    <source>
        <dbReference type="EMBL" id="MTV73792.1"/>
    </source>
</evidence>
<feature type="coiled-coil region" evidence="1">
    <location>
        <begin position="20"/>
        <end position="47"/>
    </location>
</feature>
<dbReference type="AlphaFoldDB" id="A0A6G2DBV3"/>
<sequence length="55" mass="6407">IKDRQIAEKDKQLDQQQQLTLQAMKDQENLKLELDQAKEEVQSTKKGFFARLFGG</sequence>